<keyword evidence="1" id="KW-0732">Signal</keyword>
<accession>A0AAN6YHK3</accession>
<reference evidence="2" key="1">
    <citation type="journal article" date="2023" name="Mol. Phylogenet. Evol.">
        <title>Genome-scale phylogeny and comparative genomics of the fungal order Sordariales.</title>
        <authorList>
            <person name="Hensen N."/>
            <person name="Bonometti L."/>
            <person name="Westerberg I."/>
            <person name="Brannstrom I.O."/>
            <person name="Guillou S."/>
            <person name="Cros-Aarteil S."/>
            <person name="Calhoun S."/>
            <person name="Haridas S."/>
            <person name="Kuo A."/>
            <person name="Mondo S."/>
            <person name="Pangilinan J."/>
            <person name="Riley R."/>
            <person name="LaButti K."/>
            <person name="Andreopoulos B."/>
            <person name="Lipzen A."/>
            <person name="Chen C."/>
            <person name="Yan M."/>
            <person name="Daum C."/>
            <person name="Ng V."/>
            <person name="Clum A."/>
            <person name="Steindorff A."/>
            <person name="Ohm R.A."/>
            <person name="Martin F."/>
            <person name="Silar P."/>
            <person name="Natvig D.O."/>
            <person name="Lalanne C."/>
            <person name="Gautier V."/>
            <person name="Ament-Velasquez S.L."/>
            <person name="Kruys A."/>
            <person name="Hutchinson M.I."/>
            <person name="Powell A.J."/>
            <person name="Barry K."/>
            <person name="Miller A.N."/>
            <person name="Grigoriev I.V."/>
            <person name="Debuchy R."/>
            <person name="Gladieux P."/>
            <person name="Hiltunen Thoren M."/>
            <person name="Johannesson H."/>
        </authorList>
    </citation>
    <scope>NUCLEOTIDE SEQUENCE</scope>
    <source>
        <strain evidence="2">PSN293</strain>
    </source>
</reference>
<organism evidence="2 3">
    <name type="scientific">Rhypophila decipiens</name>
    <dbReference type="NCBI Taxonomy" id="261697"/>
    <lineage>
        <taxon>Eukaryota</taxon>
        <taxon>Fungi</taxon>
        <taxon>Dikarya</taxon>
        <taxon>Ascomycota</taxon>
        <taxon>Pezizomycotina</taxon>
        <taxon>Sordariomycetes</taxon>
        <taxon>Sordariomycetidae</taxon>
        <taxon>Sordariales</taxon>
        <taxon>Naviculisporaceae</taxon>
        <taxon>Rhypophila</taxon>
    </lineage>
</organism>
<evidence type="ECO:0000256" key="1">
    <source>
        <dbReference type="SAM" id="SignalP"/>
    </source>
</evidence>
<keyword evidence="3" id="KW-1185">Reference proteome</keyword>
<protein>
    <submittedName>
        <fullName evidence="2">Uncharacterized protein</fullName>
    </submittedName>
</protein>
<dbReference type="EMBL" id="MU858065">
    <property type="protein sequence ID" value="KAK4216797.1"/>
    <property type="molecule type" value="Genomic_DNA"/>
</dbReference>
<comment type="caution">
    <text evidence="2">The sequence shown here is derived from an EMBL/GenBank/DDBJ whole genome shotgun (WGS) entry which is preliminary data.</text>
</comment>
<evidence type="ECO:0000313" key="2">
    <source>
        <dbReference type="EMBL" id="KAK4216797.1"/>
    </source>
</evidence>
<feature type="chain" id="PRO_5042894659" evidence="1">
    <location>
        <begin position="21"/>
        <end position="187"/>
    </location>
</feature>
<proteinExistence type="predicted"/>
<reference evidence="2" key="2">
    <citation type="submission" date="2023-05" db="EMBL/GenBank/DDBJ databases">
        <authorList>
            <consortium name="Lawrence Berkeley National Laboratory"/>
            <person name="Steindorff A."/>
            <person name="Hensen N."/>
            <person name="Bonometti L."/>
            <person name="Westerberg I."/>
            <person name="Brannstrom I.O."/>
            <person name="Guillou S."/>
            <person name="Cros-Aarteil S."/>
            <person name="Calhoun S."/>
            <person name="Haridas S."/>
            <person name="Kuo A."/>
            <person name="Mondo S."/>
            <person name="Pangilinan J."/>
            <person name="Riley R."/>
            <person name="Labutti K."/>
            <person name="Andreopoulos B."/>
            <person name="Lipzen A."/>
            <person name="Chen C."/>
            <person name="Yanf M."/>
            <person name="Daum C."/>
            <person name="Ng V."/>
            <person name="Clum A."/>
            <person name="Ohm R."/>
            <person name="Martin F."/>
            <person name="Silar P."/>
            <person name="Natvig D."/>
            <person name="Lalanne C."/>
            <person name="Gautier V."/>
            <person name="Ament-Velasquez S.L."/>
            <person name="Kruys A."/>
            <person name="Hutchinson M.I."/>
            <person name="Powell A.J."/>
            <person name="Barry K."/>
            <person name="Miller A.N."/>
            <person name="Grigoriev I.V."/>
            <person name="Debuchy R."/>
            <person name="Gladieux P."/>
            <person name="Thoren M.H."/>
            <person name="Johannesson H."/>
        </authorList>
    </citation>
    <scope>NUCLEOTIDE SEQUENCE</scope>
    <source>
        <strain evidence="2">PSN293</strain>
    </source>
</reference>
<dbReference type="AlphaFoldDB" id="A0AAN6YHK3"/>
<name>A0AAN6YHK3_9PEZI</name>
<feature type="signal peptide" evidence="1">
    <location>
        <begin position="1"/>
        <end position="20"/>
    </location>
</feature>
<gene>
    <name evidence="2" type="ORF">QBC37DRAFT_370684</name>
</gene>
<evidence type="ECO:0000313" key="3">
    <source>
        <dbReference type="Proteomes" id="UP001301769"/>
    </source>
</evidence>
<sequence>MQLNNIIISVIASAMLGAQALKVDLSQPDGLYAVLKDSNGVEFTQLIEAIDFNTTDPTPPELLEGGAAKKAKRALSKRALSKRESVGCQGKLMNTGDCDAVVNALKNYCGGGTGFPYSKTYWRQGNTFAYMCDYPGGQLCYSSHATHAFASITRTCGSYHTGWYHDNGKTYGYDYTTDGNIGFCGNM</sequence>
<dbReference type="Proteomes" id="UP001301769">
    <property type="component" value="Unassembled WGS sequence"/>
</dbReference>